<evidence type="ECO:0000313" key="1">
    <source>
        <dbReference type="EMBL" id="MCS5726007.1"/>
    </source>
</evidence>
<evidence type="ECO:0000313" key="2">
    <source>
        <dbReference type="Proteomes" id="UP001165587"/>
    </source>
</evidence>
<dbReference type="Proteomes" id="UP001165587">
    <property type="component" value="Unassembled WGS sequence"/>
</dbReference>
<dbReference type="RefSeq" id="WP_259526686.1">
    <property type="nucleotide sequence ID" value="NZ_JANLCK010000004.1"/>
</dbReference>
<sequence>MKKILWLIAGIGIGFLAAHQFNQTKSGKQFFKDLDKRTKEFGDSLVDGYREREAELRSAIADAK</sequence>
<comment type="caution">
    <text evidence="1">The sequence shown here is derived from an EMBL/GenBank/DDBJ whole genome shotgun (WGS) entry which is preliminary data.</text>
</comment>
<gene>
    <name evidence="1" type="ORF">N1028_08860</name>
</gene>
<dbReference type="AlphaFoldDB" id="A0AA42BTM5"/>
<accession>A0AA42BTM5</accession>
<reference evidence="1" key="1">
    <citation type="submission" date="2022-08" db="EMBL/GenBank/DDBJ databases">
        <authorList>
            <person name="Deng Y."/>
            <person name="Han X.-F."/>
            <person name="Zhang Y.-Q."/>
        </authorList>
    </citation>
    <scope>NUCLEOTIDE SEQUENCE</scope>
    <source>
        <strain evidence="1">CPCC 203407</strain>
    </source>
</reference>
<dbReference type="EMBL" id="JANLCK010000004">
    <property type="protein sequence ID" value="MCS5726007.1"/>
    <property type="molecule type" value="Genomic_DNA"/>
</dbReference>
<protein>
    <recommendedName>
        <fullName evidence="3">YtxH domain-containing protein</fullName>
    </recommendedName>
</protein>
<evidence type="ECO:0008006" key="3">
    <source>
        <dbReference type="Google" id="ProtNLM"/>
    </source>
</evidence>
<name>A0AA42BTM5_9MICO</name>
<proteinExistence type="predicted"/>
<keyword evidence="2" id="KW-1185">Reference proteome</keyword>
<organism evidence="1 2">
    <name type="scientific">Herbiconiux oxytropis</name>
    <dbReference type="NCBI Taxonomy" id="2970915"/>
    <lineage>
        <taxon>Bacteria</taxon>
        <taxon>Bacillati</taxon>
        <taxon>Actinomycetota</taxon>
        <taxon>Actinomycetes</taxon>
        <taxon>Micrococcales</taxon>
        <taxon>Microbacteriaceae</taxon>
        <taxon>Herbiconiux</taxon>
    </lineage>
</organism>